<dbReference type="AlphaFoldDB" id="A0A8H3F8X7"/>
<keyword evidence="10 11" id="KW-0472">Membrane</keyword>
<dbReference type="PROSITE" id="PS50920">
    <property type="entry name" value="SOLCAR"/>
    <property type="match status" value="3"/>
</dbReference>
<proteinExistence type="inferred from homology"/>
<evidence type="ECO:0000313" key="14">
    <source>
        <dbReference type="EMBL" id="CAF9920862.1"/>
    </source>
</evidence>
<feature type="transmembrane region" description="Helical" evidence="13">
    <location>
        <begin position="15"/>
        <end position="35"/>
    </location>
</feature>
<protein>
    <recommendedName>
        <fullName evidence="3">Mitochondrial thiamine pyrophosphate carrier 1</fullName>
    </recommendedName>
</protein>
<feature type="repeat" description="Solcar" evidence="11">
    <location>
        <begin position="12"/>
        <end position="100"/>
    </location>
</feature>
<keyword evidence="9" id="KW-0496">Mitochondrion</keyword>
<evidence type="ECO:0000256" key="10">
    <source>
        <dbReference type="ARBA" id="ARBA00023136"/>
    </source>
</evidence>
<feature type="transmembrane region" description="Helical" evidence="13">
    <location>
        <begin position="267"/>
        <end position="289"/>
    </location>
</feature>
<evidence type="ECO:0000256" key="6">
    <source>
        <dbReference type="ARBA" id="ARBA00022737"/>
    </source>
</evidence>
<dbReference type="InterPro" id="IPR002067">
    <property type="entry name" value="MCP"/>
</dbReference>
<dbReference type="Pfam" id="PF00153">
    <property type="entry name" value="Mito_carr"/>
    <property type="match status" value="3"/>
</dbReference>
<evidence type="ECO:0000256" key="5">
    <source>
        <dbReference type="ARBA" id="ARBA00022692"/>
    </source>
</evidence>
<reference evidence="14" key="1">
    <citation type="submission" date="2021-03" db="EMBL/GenBank/DDBJ databases">
        <authorList>
            <person name="Tagirdzhanova G."/>
        </authorList>
    </citation>
    <scope>NUCLEOTIDE SEQUENCE</scope>
</reference>
<evidence type="ECO:0000256" key="7">
    <source>
        <dbReference type="ARBA" id="ARBA00022792"/>
    </source>
</evidence>
<comment type="function">
    <text evidence="1">Mitochondrial transporter that mediates uptake of thiamine pyrophosphate (ThPP) into mitochondria.</text>
</comment>
<evidence type="ECO:0000256" key="4">
    <source>
        <dbReference type="ARBA" id="ARBA00022448"/>
    </source>
</evidence>
<keyword evidence="8 13" id="KW-1133">Transmembrane helix</keyword>
<dbReference type="PANTHER" id="PTHR24089">
    <property type="entry name" value="SOLUTE CARRIER FAMILY 25"/>
    <property type="match status" value="1"/>
</dbReference>
<feature type="transmembrane region" description="Helical" evidence="13">
    <location>
        <begin position="206"/>
        <end position="226"/>
    </location>
</feature>
<feature type="repeat" description="Solcar" evidence="11">
    <location>
        <begin position="200"/>
        <end position="296"/>
    </location>
</feature>
<accession>A0A8H3F8X7</accession>
<comment type="subcellular location">
    <subcellularLocation>
        <location evidence="2">Mitochondrion inner membrane</location>
        <topology evidence="2">Multi-pass membrane protein</topology>
    </subcellularLocation>
</comment>
<name>A0A8H3F8X7_9LECA</name>
<evidence type="ECO:0000256" key="2">
    <source>
        <dbReference type="ARBA" id="ARBA00004448"/>
    </source>
</evidence>
<dbReference type="InterPro" id="IPR018108">
    <property type="entry name" value="MCP_transmembrane"/>
</dbReference>
<organism evidence="14 15">
    <name type="scientific">Gomphillus americanus</name>
    <dbReference type="NCBI Taxonomy" id="1940652"/>
    <lineage>
        <taxon>Eukaryota</taxon>
        <taxon>Fungi</taxon>
        <taxon>Dikarya</taxon>
        <taxon>Ascomycota</taxon>
        <taxon>Pezizomycotina</taxon>
        <taxon>Lecanoromycetes</taxon>
        <taxon>OSLEUM clade</taxon>
        <taxon>Ostropomycetidae</taxon>
        <taxon>Ostropales</taxon>
        <taxon>Graphidaceae</taxon>
        <taxon>Gomphilloideae</taxon>
        <taxon>Gomphillus</taxon>
    </lineage>
</organism>
<keyword evidence="7" id="KW-0999">Mitochondrion inner membrane</keyword>
<evidence type="ECO:0000256" key="3">
    <source>
        <dbReference type="ARBA" id="ARBA00021935"/>
    </source>
</evidence>
<comment type="caution">
    <text evidence="14">The sequence shown here is derived from an EMBL/GenBank/DDBJ whole genome shotgun (WGS) entry which is preliminary data.</text>
</comment>
<keyword evidence="5 11" id="KW-0812">Transmembrane</keyword>
<dbReference type="SUPFAM" id="SSF103506">
    <property type="entry name" value="Mitochondrial carrier"/>
    <property type="match status" value="1"/>
</dbReference>
<feature type="transmembrane region" description="Helical" evidence="13">
    <location>
        <begin position="165"/>
        <end position="186"/>
    </location>
</feature>
<evidence type="ECO:0000256" key="13">
    <source>
        <dbReference type="SAM" id="Phobius"/>
    </source>
</evidence>
<dbReference type="InterPro" id="IPR023395">
    <property type="entry name" value="MCP_dom_sf"/>
</dbReference>
<dbReference type="Proteomes" id="UP000664169">
    <property type="component" value="Unassembled WGS sequence"/>
</dbReference>
<keyword evidence="6" id="KW-0677">Repeat</keyword>
<dbReference type="Gene3D" id="1.50.40.10">
    <property type="entry name" value="Mitochondrial carrier domain"/>
    <property type="match status" value="1"/>
</dbReference>
<gene>
    <name evidence="14" type="ORF">GOMPHAMPRED_002157</name>
</gene>
<sequence>MADKQDKSQTKPTSLQATIAGGFAGLLCIAPLDVVKINMQLQTNRLEGLKWAKRGIVHQTKGIYKEFGARGFWRGNASAQWLYLFYGGSQFFAYDQIKRALAKTDLSSESKHFISGAVAGTFATVTTYPFDILRTRFAAQSKDRVYTSVLDGFQKMAKAEGFRGLYTGLAPSIVSILPQAGLMFVGYEALAPVFKELNLPFGAGDFLAGAVASGAAKTAVFPLDLIRKRLQVQGPARSKLAYGAIPEYKRNMFAAGRAILQNEGPRGLYRGLVIGVLKAAPTASLYFWFNARALEILVQNEIFA</sequence>
<dbReference type="GO" id="GO:0055085">
    <property type="term" value="P:transmembrane transport"/>
    <property type="evidence" value="ECO:0007669"/>
    <property type="project" value="InterPro"/>
</dbReference>
<keyword evidence="4 12" id="KW-0813">Transport</keyword>
<evidence type="ECO:0000256" key="12">
    <source>
        <dbReference type="RuleBase" id="RU000488"/>
    </source>
</evidence>
<dbReference type="GO" id="GO:0005743">
    <property type="term" value="C:mitochondrial inner membrane"/>
    <property type="evidence" value="ECO:0007669"/>
    <property type="project" value="UniProtKB-SubCell"/>
</dbReference>
<evidence type="ECO:0000256" key="1">
    <source>
        <dbReference type="ARBA" id="ARBA00002238"/>
    </source>
</evidence>
<dbReference type="PRINTS" id="PR00926">
    <property type="entry name" value="MITOCARRIER"/>
</dbReference>
<evidence type="ECO:0000256" key="9">
    <source>
        <dbReference type="ARBA" id="ARBA00023128"/>
    </source>
</evidence>
<evidence type="ECO:0000313" key="15">
    <source>
        <dbReference type="Proteomes" id="UP000664169"/>
    </source>
</evidence>
<dbReference type="OrthoDB" id="18574at2759"/>
<dbReference type="EMBL" id="CAJPDQ010000016">
    <property type="protein sequence ID" value="CAF9920862.1"/>
    <property type="molecule type" value="Genomic_DNA"/>
</dbReference>
<evidence type="ECO:0000256" key="8">
    <source>
        <dbReference type="ARBA" id="ARBA00022989"/>
    </source>
</evidence>
<comment type="similarity">
    <text evidence="12">Belongs to the mitochondrial carrier (TC 2.A.29) family.</text>
</comment>
<feature type="repeat" description="Solcar" evidence="11">
    <location>
        <begin position="107"/>
        <end position="193"/>
    </location>
</feature>
<keyword evidence="15" id="KW-1185">Reference proteome</keyword>
<evidence type="ECO:0000256" key="11">
    <source>
        <dbReference type="PROSITE-ProRule" id="PRU00282"/>
    </source>
</evidence>